<keyword evidence="4 9" id="KW-0489">Methyltransferase</keyword>
<evidence type="ECO:0000256" key="1">
    <source>
        <dbReference type="ARBA" id="ARBA00000142"/>
    </source>
</evidence>
<comment type="catalytic activity">
    <reaction evidence="1">
        <text>guanosine(46) in tRNA + S-adenosyl-L-methionine = N(7)-methylguanosine(46) in tRNA + S-adenosyl-L-homocysteine</text>
        <dbReference type="Rhea" id="RHEA:42708"/>
        <dbReference type="Rhea" id="RHEA-COMP:10188"/>
        <dbReference type="Rhea" id="RHEA-COMP:10189"/>
        <dbReference type="ChEBI" id="CHEBI:57856"/>
        <dbReference type="ChEBI" id="CHEBI:59789"/>
        <dbReference type="ChEBI" id="CHEBI:74269"/>
        <dbReference type="ChEBI" id="CHEBI:74480"/>
        <dbReference type="EC" id="2.1.1.33"/>
    </reaction>
</comment>
<dbReference type="InterPro" id="IPR029063">
    <property type="entry name" value="SAM-dependent_MTases_sf"/>
</dbReference>
<gene>
    <name evidence="9" type="ORF">GM160_06425</name>
</gene>
<evidence type="ECO:0000256" key="8">
    <source>
        <dbReference type="SAM" id="MobiDB-lite"/>
    </source>
</evidence>
<dbReference type="InterPro" id="IPR003358">
    <property type="entry name" value="tRNA_(Gua-N-7)_MeTrfase_Trmb"/>
</dbReference>
<keyword evidence="7" id="KW-0819">tRNA processing</keyword>
<dbReference type="Pfam" id="PF02390">
    <property type="entry name" value="Methyltransf_4"/>
    <property type="match status" value="1"/>
</dbReference>
<evidence type="ECO:0000256" key="2">
    <source>
        <dbReference type="ARBA" id="ARBA00003015"/>
    </source>
</evidence>
<evidence type="ECO:0000256" key="4">
    <source>
        <dbReference type="ARBA" id="ARBA00022603"/>
    </source>
</evidence>
<dbReference type="SUPFAM" id="SSF53335">
    <property type="entry name" value="S-adenosyl-L-methionine-dependent methyltransferases"/>
    <property type="match status" value="1"/>
</dbReference>
<name>A0A6I6CYS2_9GAMM</name>
<evidence type="ECO:0000256" key="3">
    <source>
        <dbReference type="ARBA" id="ARBA00011977"/>
    </source>
</evidence>
<keyword evidence="6" id="KW-0949">S-adenosyl-L-methionine</keyword>
<protein>
    <recommendedName>
        <fullName evidence="3">tRNA (guanine(46)-N(7))-methyltransferase</fullName>
        <ecNumber evidence="3">2.1.1.33</ecNumber>
    </recommendedName>
</protein>
<organism evidence="9 10">
    <name type="scientific">Guyparkeria halophila</name>
    <dbReference type="NCBI Taxonomy" id="47960"/>
    <lineage>
        <taxon>Bacteria</taxon>
        <taxon>Pseudomonadati</taxon>
        <taxon>Pseudomonadota</taxon>
        <taxon>Gammaproteobacteria</taxon>
        <taxon>Chromatiales</taxon>
        <taxon>Thioalkalibacteraceae</taxon>
        <taxon>Guyparkeria</taxon>
    </lineage>
</organism>
<dbReference type="KEGG" id="ghl:GM160_06425"/>
<comment type="function">
    <text evidence="2">Catalyzes the formation of N(7)-methylguanine at position 46 (m7G46) in tRNA.</text>
</comment>
<evidence type="ECO:0000256" key="5">
    <source>
        <dbReference type="ARBA" id="ARBA00022679"/>
    </source>
</evidence>
<dbReference type="Proteomes" id="UP000427716">
    <property type="component" value="Chromosome"/>
</dbReference>
<dbReference type="RefSeq" id="WP_156574006.1">
    <property type="nucleotide sequence ID" value="NZ_CP046415.1"/>
</dbReference>
<evidence type="ECO:0000313" key="10">
    <source>
        <dbReference type="Proteomes" id="UP000427716"/>
    </source>
</evidence>
<dbReference type="EC" id="2.1.1.33" evidence="3"/>
<dbReference type="PROSITE" id="PS51625">
    <property type="entry name" value="SAM_MT_TRMB"/>
    <property type="match status" value="1"/>
</dbReference>
<reference evidence="9 10" key="1">
    <citation type="submission" date="2019-11" db="EMBL/GenBank/DDBJ databases">
        <authorList>
            <person name="Zhang J."/>
            <person name="Sun C."/>
        </authorList>
    </citation>
    <scope>NUCLEOTIDE SEQUENCE [LARGE SCALE GENOMIC DNA]</scope>
    <source>
        <strain evidence="10">sp2</strain>
    </source>
</reference>
<keyword evidence="5 9" id="KW-0808">Transferase</keyword>
<dbReference type="GO" id="GO:0008176">
    <property type="term" value="F:tRNA (guanine(46)-N7)-methyltransferase activity"/>
    <property type="evidence" value="ECO:0007669"/>
    <property type="project" value="UniProtKB-EC"/>
</dbReference>
<keyword evidence="10" id="KW-1185">Reference proteome</keyword>
<sequence>MSDADRPRRPGVTGGGTDDTQTGGVSRSVTSSQTGPHDDLERQLRRHAQRLFAKPITDYNRNAFDQVTARMAAVDRPLILDSGCGTGDSSRLLARRYPDHWVIGVDRSADRLSRQRPDTPPNCLLVRADLVDFWRLARQAGWTPARHYLLYPNPEPKPRHLKRRFHAHPVFPSVVALGGRLESRSNWRVYLEELALALEFHGRTARVEPVKDNEPPMTPFERKYRASGQPLWRLISDG</sequence>
<accession>A0A6I6CYS2</accession>
<proteinExistence type="predicted"/>
<evidence type="ECO:0000256" key="7">
    <source>
        <dbReference type="ARBA" id="ARBA00022694"/>
    </source>
</evidence>
<dbReference type="EMBL" id="CP046415">
    <property type="protein sequence ID" value="QGT78560.1"/>
    <property type="molecule type" value="Genomic_DNA"/>
</dbReference>
<dbReference type="Gene3D" id="3.40.50.150">
    <property type="entry name" value="Vaccinia Virus protein VP39"/>
    <property type="match status" value="1"/>
</dbReference>
<evidence type="ECO:0000313" key="9">
    <source>
        <dbReference type="EMBL" id="QGT78560.1"/>
    </source>
</evidence>
<feature type="region of interest" description="Disordered" evidence="8">
    <location>
        <begin position="1"/>
        <end position="41"/>
    </location>
</feature>
<dbReference type="AlphaFoldDB" id="A0A6I6CYS2"/>
<evidence type="ECO:0000256" key="6">
    <source>
        <dbReference type="ARBA" id="ARBA00022691"/>
    </source>
</evidence>
<dbReference type="CDD" id="cd02440">
    <property type="entry name" value="AdoMet_MTases"/>
    <property type="match status" value="1"/>
</dbReference>